<reference evidence="2" key="1">
    <citation type="submission" date="2018-05" db="EMBL/GenBank/DDBJ databases">
        <authorList>
            <person name="Lanie J.A."/>
            <person name="Ng W.-L."/>
            <person name="Kazmierczak K.M."/>
            <person name="Andrzejewski T.M."/>
            <person name="Davidsen T.M."/>
            <person name="Wayne K.J."/>
            <person name="Tettelin H."/>
            <person name="Glass J.I."/>
            <person name="Rusch D."/>
            <person name="Podicherti R."/>
            <person name="Tsui H.-C.T."/>
            <person name="Winkler M.E."/>
        </authorList>
    </citation>
    <scope>NUCLEOTIDE SEQUENCE</scope>
</reference>
<evidence type="ECO:0000256" key="1">
    <source>
        <dbReference type="SAM" id="Phobius"/>
    </source>
</evidence>
<accession>A0A383CD88</accession>
<feature type="transmembrane region" description="Helical" evidence="1">
    <location>
        <begin position="6"/>
        <end position="25"/>
    </location>
</feature>
<name>A0A383CD88_9ZZZZ</name>
<evidence type="ECO:0000313" key="2">
    <source>
        <dbReference type="EMBL" id="SVE30029.1"/>
    </source>
</evidence>
<feature type="non-terminal residue" evidence="2">
    <location>
        <position position="80"/>
    </location>
</feature>
<keyword evidence="1" id="KW-0472">Membrane</keyword>
<keyword evidence="1" id="KW-0812">Transmembrane</keyword>
<dbReference type="InterPro" id="IPR030802">
    <property type="entry name" value="Permease_MalE"/>
</dbReference>
<dbReference type="AlphaFoldDB" id="A0A383CD88"/>
<sequence>MLRILIYPINIFIRFFEGVAEYVLLMTKMFRSVKSWNLYLGFTADQMVNIGAQSIPIVMLTSLFSGMVTSVQAAYQFESG</sequence>
<gene>
    <name evidence="2" type="ORF">METZ01_LOCUS482883</name>
</gene>
<dbReference type="EMBL" id="UINC01207786">
    <property type="protein sequence ID" value="SVE30029.1"/>
    <property type="molecule type" value="Genomic_DNA"/>
</dbReference>
<organism evidence="2">
    <name type="scientific">marine metagenome</name>
    <dbReference type="NCBI Taxonomy" id="408172"/>
    <lineage>
        <taxon>unclassified sequences</taxon>
        <taxon>metagenomes</taxon>
        <taxon>ecological metagenomes</taxon>
    </lineage>
</organism>
<dbReference type="GO" id="GO:0043190">
    <property type="term" value="C:ATP-binding cassette (ABC) transporter complex"/>
    <property type="evidence" value="ECO:0007669"/>
    <property type="project" value="InterPro"/>
</dbReference>
<dbReference type="Pfam" id="PF02405">
    <property type="entry name" value="MlaE"/>
    <property type="match status" value="1"/>
</dbReference>
<protein>
    <submittedName>
        <fullName evidence="2">Uncharacterized protein</fullName>
    </submittedName>
</protein>
<proteinExistence type="predicted"/>
<keyword evidence="1" id="KW-1133">Transmembrane helix</keyword>